<dbReference type="SMART" id="SM01419">
    <property type="entry name" value="Thiol-ester_cl"/>
    <property type="match status" value="1"/>
</dbReference>
<protein>
    <submittedName>
        <fullName evidence="10">C42</fullName>
    </submittedName>
</protein>
<dbReference type="Gene3D" id="6.20.50.160">
    <property type="match status" value="1"/>
</dbReference>
<dbReference type="SMART" id="SM00643">
    <property type="entry name" value="C345C"/>
    <property type="match status" value="1"/>
</dbReference>
<feature type="signal peptide" evidence="7">
    <location>
        <begin position="1"/>
        <end position="17"/>
    </location>
</feature>
<keyword evidence="3" id="KW-0964">Secreted</keyword>
<dbReference type="Pfam" id="PF07677">
    <property type="entry name" value="A2M_recep"/>
    <property type="match status" value="1"/>
</dbReference>
<dbReference type="Gene3D" id="1.20.91.20">
    <property type="entry name" value="Anaphylotoxins (complement system)"/>
    <property type="match status" value="1"/>
</dbReference>
<dbReference type="Pfam" id="PF07703">
    <property type="entry name" value="A2M_BRD"/>
    <property type="match status" value="1"/>
</dbReference>
<dbReference type="InterPro" id="IPR013783">
    <property type="entry name" value="Ig-like_fold"/>
</dbReference>
<keyword evidence="7" id="KW-0732">Signal</keyword>
<dbReference type="SUPFAM" id="SSF47686">
    <property type="entry name" value="Anaphylotoxins (complement system)"/>
    <property type="match status" value="1"/>
</dbReference>
<dbReference type="FunFam" id="2.60.40.1940:FF:000001">
    <property type="entry name" value="Complement component C3"/>
    <property type="match status" value="1"/>
</dbReference>
<feature type="domain" description="Anaphylatoxin-like" evidence="8">
    <location>
        <begin position="680"/>
        <end position="714"/>
    </location>
</feature>
<evidence type="ECO:0000256" key="6">
    <source>
        <dbReference type="ARBA" id="ARBA00023157"/>
    </source>
</evidence>
<dbReference type="Pfam" id="PF01821">
    <property type="entry name" value="ANATO"/>
    <property type="match status" value="1"/>
</dbReference>
<dbReference type="Gene3D" id="2.60.120.1540">
    <property type="match status" value="1"/>
</dbReference>
<evidence type="ECO:0000256" key="4">
    <source>
        <dbReference type="ARBA" id="ARBA00022690"/>
    </source>
</evidence>
<comment type="subcellular location">
    <subcellularLocation>
        <location evidence="1">Secreted</location>
    </subcellularLocation>
</comment>
<dbReference type="InterPro" id="IPR009048">
    <property type="entry name" value="A-macroglobulin_rcpt-bd"/>
</dbReference>
<dbReference type="InterPro" id="IPR041425">
    <property type="entry name" value="C3/4/5_MG1"/>
</dbReference>
<proteinExistence type="evidence at transcript level"/>
<dbReference type="CDD" id="cd02896">
    <property type="entry name" value="complement_C3_C4_C5"/>
    <property type="match status" value="1"/>
</dbReference>
<accession>A0A146GEM8</accession>
<dbReference type="CDD" id="cd00017">
    <property type="entry name" value="ANATO"/>
    <property type="match status" value="1"/>
</dbReference>
<organism evidence="10">
    <name type="scientific">Sphyrna zygaena</name>
    <name type="common">Smooth hammerhead</name>
    <name type="synonym">Squalus zygaena</name>
    <dbReference type="NCBI Taxonomy" id="195335"/>
    <lineage>
        <taxon>Eukaryota</taxon>
        <taxon>Metazoa</taxon>
        <taxon>Chordata</taxon>
        <taxon>Craniata</taxon>
        <taxon>Vertebrata</taxon>
        <taxon>Chondrichthyes</taxon>
        <taxon>Elasmobranchii</taxon>
        <taxon>Galeomorphii</taxon>
        <taxon>Galeoidea</taxon>
        <taxon>Carcharhiniformes</taxon>
        <taxon>Carcharhinidae</taxon>
        <taxon>Sphyrna</taxon>
    </lineage>
</organism>
<dbReference type="PROSITE" id="PS01178">
    <property type="entry name" value="ANAPHYLATOXIN_2"/>
    <property type="match status" value="1"/>
</dbReference>
<dbReference type="SMART" id="SM01361">
    <property type="entry name" value="A2M_recep"/>
    <property type="match status" value="1"/>
</dbReference>
<dbReference type="Gene3D" id="2.40.50.120">
    <property type="match status" value="1"/>
</dbReference>
<dbReference type="InterPro" id="IPR050473">
    <property type="entry name" value="A2M/Complement_sys"/>
</dbReference>
<dbReference type="EMBL" id="LC107120">
    <property type="protein sequence ID" value="BAU69621.1"/>
    <property type="molecule type" value="mRNA"/>
</dbReference>
<reference evidence="10" key="1">
    <citation type="journal article" date="2016" name="Dev. Comp. Immunol.">
        <title>The complement system of elasmobranches revealed by liver transcriptome analysis of a hammerhead shark, Sphyrna zygaena.</title>
        <authorList>
            <person name="Goshima M."/>
            <person name="Sekiguchi R."/>
            <person name="Matsushita M."/>
            <person name="Nonaka M."/>
        </authorList>
    </citation>
    <scope>NUCLEOTIDE SEQUENCE</scope>
    <source>
        <tissue evidence="10">Liver</tissue>
    </source>
</reference>
<dbReference type="InterPro" id="IPR001134">
    <property type="entry name" value="Netrin_domain"/>
</dbReference>
<evidence type="ECO:0000259" key="9">
    <source>
        <dbReference type="PROSITE" id="PS50189"/>
    </source>
</evidence>
<dbReference type="Pfam" id="PF17790">
    <property type="entry name" value="MG1"/>
    <property type="match status" value="1"/>
</dbReference>
<keyword evidence="4" id="KW-0646">Protease inhibitor</keyword>
<dbReference type="PANTHER" id="PTHR11412:SF86">
    <property type="entry name" value="COMPLEMENT C4-A-RELATED"/>
    <property type="match status" value="1"/>
</dbReference>
<dbReference type="Pfam" id="PF17789">
    <property type="entry name" value="MG4"/>
    <property type="match status" value="1"/>
</dbReference>
<evidence type="ECO:0000313" key="10">
    <source>
        <dbReference type="EMBL" id="BAU69621.1"/>
    </source>
</evidence>
<dbReference type="Gene3D" id="2.60.40.1930">
    <property type="match status" value="3"/>
</dbReference>
<dbReference type="Gene3D" id="2.60.40.1940">
    <property type="match status" value="1"/>
</dbReference>
<dbReference type="InterPro" id="IPR008930">
    <property type="entry name" value="Terpenoid_cyclase/PrenylTrfase"/>
</dbReference>
<dbReference type="InterPro" id="IPR040839">
    <property type="entry name" value="MG4"/>
</dbReference>
<dbReference type="Gene3D" id="2.20.130.20">
    <property type="match status" value="1"/>
</dbReference>
<dbReference type="InterPro" id="IPR018933">
    <property type="entry name" value="Netrin_module_non-TIMP"/>
</dbReference>
<dbReference type="InterPro" id="IPR008993">
    <property type="entry name" value="TIMP-like_OB-fold"/>
</dbReference>
<dbReference type="Pfam" id="PF00207">
    <property type="entry name" value="A2M"/>
    <property type="match status" value="1"/>
</dbReference>
<dbReference type="FunFam" id="2.40.50.120:FF:000013">
    <property type="entry name" value="Complement C3"/>
    <property type="match status" value="1"/>
</dbReference>
<dbReference type="SUPFAM" id="SSF48239">
    <property type="entry name" value="Terpenoid cyclases/Protein prenyltransferases"/>
    <property type="match status" value="1"/>
</dbReference>
<keyword evidence="6" id="KW-1015">Disulfide bond</keyword>
<dbReference type="InterPro" id="IPR001599">
    <property type="entry name" value="Macroglobln_a2"/>
</dbReference>
<dbReference type="GO" id="GO:0006956">
    <property type="term" value="P:complement activation"/>
    <property type="evidence" value="ECO:0007669"/>
    <property type="project" value="TreeGrafter"/>
</dbReference>
<dbReference type="InterPro" id="IPR041555">
    <property type="entry name" value="MG3"/>
</dbReference>
<dbReference type="InterPro" id="IPR014756">
    <property type="entry name" value="Ig_E-set"/>
</dbReference>
<keyword evidence="5" id="KW-0722">Serine protease inhibitor</keyword>
<feature type="chain" id="PRO_5007525005" evidence="7">
    <location>
        <begin position="18"/>
        <end position="1697"/>
    </location>
</feature>
<dbReference type="PANTHER" id="PTHR11412">
    <property type="entry name" value="MACROGLOBULIN / COMPLEMENT"/>
    <property type="match status" value="1"/>
</dbReference>
<dbReference type="SMART" id="SM00104">
    <property type="entry name" value="ANATO"/>
    <property type="match status" value="1"/>
</dbReference>
<dbReference type="InterPro" id="IPR002890">
    <property type="entry name" value="MG2"/>
</dbReference>
<evidence type="ECO:0000256" key="7">
    <source>
        <dbReference type="SAM" id="SignalP"/>
    </source>
</evidence>
<dbReference type="Pfam" id="PF07678">
    <property type="entry name" value="TED_complement"/>
    <property type="match status" value="1"/>
</dbReference>
<dbReference type="Pfam" id="PF17791">
    <property type="entry name" value="MG3"/>
    <property type="match status" value="1"/>
</dbReference>
<dbReference type="InterPro" id="IPR047565">
    <property type="entry name" value="Alpha-macroglob_thiol-ester_cl"/>
</dbReference>
<dbReference type="InterPro" id="IPR000020">
    <property type="entry name" value="Anaphylatoxin/fibulin"/>
</dbReference>
<evidence type="ECO:0000256" key="3">
    <source>
        <dbReference type="ARBA" id="ARBA00022525"/>
    </source>
</evidence>
<dbReference type="FunFam" id="2.60.40.10:FF:000155">
    <property type="entry name" value="complement C3 isoform X1"/>
    <property type="match status" value="1"/>
</dbReference>
<evidence type="ECO:0000256" key="5">
    <source>
        <dbReference type="ARBA" id="ARBA00022900"/>
    </source>
</evidence>
<dbReference type="InterPro" id="IPR011626">
    <property type="entry name" value="Alpha-macroglobulin_TED"/>
</dbReference>
<sequence>MRMFLFLLCLFAAATEQTEQTTSFLIIGPNIIHTGVKESISIQLHDAEGTVNFQVYCWDLIKRRKCSETALFTLNPGNNYQENKTITVSQQKVKELSLWRRRQKYVYLVAESIQLLQQRRMVPIKLSNKMGYIFIQTDQPIYTPNQIVMIRIFTLDHYMRPSNNQLRISIYNSRNMQITGAVWMSEKIKLLRIKIPDNEESGIWRIEAAFLDSPMSKVSVQFEVKEFVLPRFDVKVQADELFYLVTKDEFKFKIVAKHTYGEAVEGRVYVRFGILHESGNKSYIAGLEQELTMMNGEVNSFLTTQSLLEKSNLISRNELVGQHLYMAVTAVESVSGEMEELELSSIKFVSSPYVIDLSKTSRYFTPMSSFATVATVTYPDGTPAVNVSVTIEGGQVTNTDENGLAVFESEAPANASMLSMKVMAGDGTFGKEFHEEMVTAQVYQSPSNSYLHIQAPHKVLEAGQDIYIEFQAITEAAGRSIDYYYYILISKGRVIASDRIRKADPTKLRLQVTLDMVPTFRLLAYYYIQAGKRKEIVANSVWIDVKDECEGQVEIKEENKSFGPGGVYDLQFSTNDAANVSFVAVDSAMYILNKKNKLTPRKVFEQMNSYDLGCFYGGGINSVGVFKDAGLSFISDVDVASIRHEYSCKSEVRRQRRALNLQRQYAGKLNEYTDSRLRKCCMDGLTKILMPYSCEERASRVKELDCRLVFQKCCVYGVELRRNHSLKVDSIARAAVKMDEEFFDETDVHVRSMFPHSWLWKTVEVLNAGDHKIRNYMPDSITTWEIQAVGMFANKGFCVAEPKMIKVFRPFFISMKLPYSVKRNEQLELTVTLYNYLNEDLEVAVYMRKTEGLCIAAGSREKSRNVLVKANSAASVQFTIVPLVVGNVPINVIAFSRSHTYNDAVLKHLKVLPEGVIVTEESSIPINPKAKTSYEIYEEEPSNLVPFTDNYLYIRAIGSITGEAVENSLTAAGIDKLIRVPTGCAEQTAMHMAPTVFAVEYLDQSDQWISLKAERKDEAIFHIETGYNKILGYKKDDGSYGAWKSYPSSTWLTAFIVKILSIVRSKIIVNDGFIRESIAYLIRGQNSSGAFEDPYPVIDRNMQGGVDGTEKDVSLTAFVTIALKHSLAAFQQNNIAEIAKVERSIGKAVEFLHKMFPYVILPHTVAITAYAFAFGGADKDIVSEADRKLRAIASYDPEQDIRYWKVDEALTPCGKQASAITVETTSYALLQTLLRNDIDYAMPIVNWLTEQQNYGGGFRSTQDTVVALEALSQYHIAFLKREEEIDMQINFNVLGSPTENNIHLRRRNALTQKELKFPLGSRIRIELSGQGNGTLNFRKSFHLMEEPSSTCKTVHLSVTVKGQLEFRKPYDYAEANKQLNDSEILPANTPTGPLDWYDLRSRRKRDVPDPTNRQTIYYEVCYWRDSNHEDIEFSSGMAIVDILLLSGLRPDLVHLDQLKNGVDQYIDHYEIKDGRVLLYLNTIPKQKECIEFSAKQIIRMGLVQPATATLYDFYNPSVRCTLTYSAPNQNAMISKLCNDEVCMCAEGACPHLNHILSNEVNGSARIDFACYSPVVDYAYTVRVLNISSLGSFDNYRVSITDLLKMSNKDDDVKIGEVRHFLSQKSCQFQLKEGDEYLVMGQDGTTSDANRKMQYLLDAKSWVEAIPPEDICELRKYRSSCRNLKNSMSALVDHGCQI</sequence>
<evidence type="ECO:0000256" key="1">
    <source>
        <dbReference type="ARBA" id="ARBA00004613"/>
    </source>
</evidence>
<dbReference type="GO" id="GO:0004867">
    <property type="term" value="F:serine-type endopeptidase inhibitor activity"/>
    <property type="evidence" value="ECO:0007669"/>
    <property type="project" value="UniProtKB-KW"/>
</dbReference>
<dbReference type="InterPro" id="IPR018081">
    <property type="entry name" value="Anaphylatoxin_comp_syst"/>
</dbReference>
<feature type="domain" description="NTR" evidence="9">
    <location>
        <begin position="1549"/>
        <end position="1695"/>
    </location>
</feature>
<dbReference type="Gene3D" id="2.60.40.10">
    <property type="entry name" value="Immunoglobulins"/>
    <property type="match status" value="2"/>
</dbReference>
<dbReference type="Gene3D" id="1.50.10.20">
    <property type="match status" value="1"/>
</dbReference>
<dbReference type="InterPro" id="IPR011625">
    <property type="entry name" value="A2M_N_BRD"/>
</dbReference>
<name>A0A146GEM8_SPHZY</name>
<dbReference type="SMART" id="SM01360">
    <property type="entry name" value="A2M"/>
    <property type="match status" value="1"/>
</dbReference>
<dbReference type="InterPro" id="IPR036595">
    <property type="entry name" value="A-macroglobulin_rcpt-bd_sf"/>
</dbReference>
<evidence type="ECO:0000256" key="2">
    <source>
        <dbReference type="ARBA" id="ARBA00010952"/>
    </source>
</evidence>
<dbReference type="SMART" id="SM01359">
    <property type="entry name" value="A2M_N_2"/>
    <property type="match status" value="1"/>
</dbReference>
<dbReference type="PROSITE" id="PS50189">
    <property type="entry name" value="NTR"/>
    <property type="match status" value="1"/>
</dbReference>
<dbReference type="SUPFAM" id="SSF50242">
    <property type="entry name" value="TIMP-like"/>
    <property type="match status" value="1"/>
</dbReference>
<dbReference type="Pfam" id="PF01835">
    <property type="entry name" value="MG2"/>
    <property type="match status" value="1"/>
</dbReference>
<dbReference type="PROSITE" id="PS01177">
    <property type="entry name" value="ANAPHYLATOXIN_1"/>
    <property type="match status" value="1"/>
</dbReference>
<comment type="similarity">
    <text evidence="2">Belongs to the protease inhibitor I39 (alpha-2-macroglobulin) family.</text>
</comment>
<dbReference type="Pfam" id="PF01759">
    <property type="entry name" value="NTR"/>
    <property type="match status" value="1"/>
</dbReference>
<dbReference type="SUPFAM" id="SSF49410">
    <property type="entry name" value="Alpha-macroglobulin receptor domain"/>
    <property type="match status" value="1"/>
</dbReference>
<dbReference type="SUPFAM" id="SSF81296">
    <property type="entry name" value="E set domains"/>
    <property type="match status" value="1"/>
</dbReference>
<dbReference type="Gene3D" id="2.60.40.690">
    <property type="entry name" value="Alpha-macroglobulin, receptor-binding domain"/>
    <property type="match status" value="1"/>
</dbReference>
<evidence type="ECO:0000259" key="8">
    <source>
        <dbReference type="PROSITE" id="PS01178"/>
    </source>
</evidence>
<dbReference type="GO" id="GO:0005615">
    <property type="term" value="C:extracellular space"/>
    <property type="evidence" value="ECO:0007669"/>
    <property type="project" value="InterPro"/>
</dbReference>